<evidence type="ECO:0000259" key="2">
    <source>
        <dbReference type="Pfam" id="PF01575"/>
    </source>
</evidence>
<evidence type="ECO:0000313" key="3">
    <source>
        <dbReference type="EMBL" id="GAA4147907.1"/>
    </source>
</evidence>
<proteinExistence type="inferred from homology"/>
<accession>A0ABP7Z6D1</accession>
<dbReference type="InterPro" id="IPR029069">
    <property type="entry name" value="HotDog_dom_sf"/>
</dbReference>
<dbReference type="CDD" id="cd03450">
    <property type="entry name" value="NodN"/>
    <property type="match status" value="1"/>
</dbReference>
<reference evidence="4" key="1">
    <citation type="journal article" date="2019" name="Int. J. Syst. Evol. Microbiol.">
        <title>The Global Catalogue of Microorganisms (GCM) 10K type strain sequencing project: providing services to taxonomists for standard genome sequencing and annotation.</title>
        <authorList>
            <consortium name="The Broad Institute Genomics Platform"/>
            <consortium name="The Broad Institute Genome Sequencing Center for Infectious Disease"/>
            <person name="Wu L."/>
            <person name="Ma J."/>
        </authorList>
    </citation>
    <scope>NUCLEOTIDE SEQUENCE [LARGE SCALE GENOMIC DNA]</scope>
    <source>
        <strain evidence="4">JCM 17316</strain>
    </source>
</reference>
<evidence type="ECO:0000313" key="4">
    <source>
        <dbReference type="Proteomes" id="UP001500266"/>
    </source>
</evidence>
<name>A0ABP7Z6D1_9ACTN</name>
<dbReference type="RefSeq" id="WP_345023157.1">
    <property type="nucleotide sequence ID" value="NZ_BAABDO010000069.1"/>
</dbReference>
<keyword evidence="4" id="KW-1185">Reference proteome</keyword>
<feature type="domain" description="MaoC-like" evidence="2">
    <location>
        <begin position="11"/>
        <end position="117"/>
    </location>
</feature>
<dbReference type="InterPro" id="IPR002539">
    <property type="entry name" value="MaoC-like_dom"/>
</dbReference>
<dbReference type="PANTHER" id="PTHR42993:SF1">
    <property type="entry name" value="MAOC-LIKE DEHYDRATASE DOMAIN-CONTAINING PROTEIN"/>
    <property type="match status" value="1"/>
</dbReference>
<dbReference type="PANTHER" id="PTHR42993">
    <property type="entry name" value="MAOC-LIKE DEHYDRATASE DOMAIN-CONTAINING PROTEIN"/>
    <property type="match status" value="1"/>
</dbReference>
<protein>
    <submittedName>
        <fullName evidence="3">MaoC family dehydratase</fullName>
    </submittedName>
</protein>
<comment type="similarity">
    <text evidence="1">Belongs to the enoyl-CoA hydratase/isomerase family.</text>
</comment>
<dbReference type="SUPFAM" id="SSF54637">
    <property type="entry name" value="Thioesterase/thiol ester dehydrase-isomerase"/>
    <property type="match status" value="1"/>
</dbReference>
<dbReference type="InterPro" id="IPR039375">
    <property type="entry name" value="NodN-like"/>
</dbReference>
<dbReference type="Proteomes" id="UP001500266">
    <property type="component" value="Unassembled WGS sequence"/>
</dbReference>
<dbReference type="Pfam" id="PF01575">
    <property type="entry name" value="MaoC_dehydratas"/>
    <property type="match status" value="1"/>
</dbReference>
<dbReference type="Gene3D" id="3.10.129.10">
    <property type="entry name" value="Hotdog Thioesterase"/>
    <property type="match status" value="1"/>
</dbReference>
<dbReference type="EMBL" id="BAABDO010000069">
    <property type="protein sequence ID" value="GAA4147907.1"/>
    <property type="molecule type" value="Genomic_DNA"/>
</dbReference>
<evidence type="ECO:0000256" key="1">
    <source>
        <dbReference type="ARBA" id="ARBA00005254"/>
    </source>
</evidence>
<organism evidence="3 4">
    <name type="scientific">Actinomadura keratinilytica</name>
    <dbReference type="NCBI Taxonomy" id="547461"/>
    <lineage>
        <taxon>Bacteria</taxon>
        <taxon>Bacillati</taxon>
        <taxon>Actinomycetota</taxon>
        <taxon>Actinomycetes</taxon>
        <taxon>Streptosporangiales</taxon>
        <taxon>Thermomonosporaceae</taxon>
        <taxon>Actinomadura</taxon>
    </lineage>
</organism>
<comment type="caution">
    <text evidence="3">The sequence shown here is derived from an EMBL/GenBank/DDBJ whole genome shotgun (WGS) entry which is preliminary data.</text>
</comment>
<sequence length="150" mass="16143">MKTFHSLDDLEKAVGTHLGYSGWTTVTQHQIDLFAEATGDRQWIHTDPEKAARGPYGATIAHGYLTLSLIPGFLDETVRLDGLSMAVNYGSDKVRYPSVVPVGSRLRGSVELADLQRTSTGARAVFGVTVERDGGDKPACVAEVISLLVV</sequence>
<gene>
    <name evidence="3" type="ORF">GCM10022416_41680</name>
</gene>